<feature type="compositionally biased region" description="Basic and acidic residues" evidence="1">
    <location>
        <begin position="41"/>
        <end position="61"/>
    </location>
</feature>
<organism evidence="2 3">
    <name type="scientific">Aeribacillus pallidus</name>
    <dbReference type="NCBI Taxonomy" id="33936"/>
    <lineage>
        <taxon>Bacteria</taxon>
        <taxon>Bacillati</taxon>
        <taxon>Bacillota</taxon>
        <taxon>Bacilli</taxon>
        <taxon>Bacillales</taxon>
        <taxon>Bacillaceae</taxon>
        <taxon>Aeribacillus</taxon>
    </lineage>
</organism>
<proteinExistence type="predicted"/>
<dbReference type="EMBL" id="CP017703">
    <property type="protein sequence ID" value="ASS90432.1"/>
    <property type="molecule type" value="Genomic_DNA"/>
</dbReference>
<accession>A0A223E592</accession>
<feature type="region of interest" description="Disordered" evidence="1">
    <location>
        <begin position="28"/>
        <end position="86"/>
    </location>
</feature>
<sequence>MDHGLPWKLLLPAWGKPTGTACGLDVQTGAGKTDFTSSRSYRSEKSIPDDPKTIIQEHCEKSNPGTLNPLWEGRAPPTKVTTQDMRLSRSVSDWKFDKKTF</sequence>
<dbReference type="KEGG" id="apak:AP3564_09585"/>
<gene>
    <name evidence="2" type="ORF">AP3564_09585</name>
</gene>
<dbReference type="Proteomes" id="UP000214606">
    <property type="component" value="Chromosome"/>
</dbReference>
<name>A0A223E592_9BACI</name>
<protein>
    <submittedName>
        <fullName evidence="2">Uncharacterized protein</fullName>
    </submittedName>
</protein>
<evidence type="ECO:0000313" key="2">
    <source>
        <dbReference type="EMBL" id="ASS90432.1"/>
    </source>
</evidence>
<dbReference type="AlphaFoldDB" id="A0A223E592"/>
<evidence type="ECO:0000256" key="1">
    <source>
        <dbReference type="SAM" id="MobiDB-lite"/>
    </source>
</evidence>
<reference evidence="2 3" key="1">
    <citation type="submission" date="2016-10" db="EMBL/GenBank/DDBJ databases">
        <title>The whole genome sequencing and assembly of Aeribacillus pallidus KCTC3564 strain.</title>
        <authorList>
            <person name="Lee Y.-J."/>
            <person name="Park M.-K."/>
            <person name="Yi H."/>
            <person name="Bahn Y.-S."/>
            <person name="Kim J.F."/>
            <person name="Lee D.-W."/>
        </authorList>
    </citation>
    <scope>NUCLEOTIDE SEQUENCE [LARGE SCALE GENOMIC DNA]</scope>
    <source>
        <strain evidence="2 3">KCTC3564</strain>
    </source>
</reference>
<evidence type="ECO:0000313" key="3">
    <source>
        <dbReference type="Proteomes" id="UP000214606"/>
    </source>
</evidence>